<dbReference type="Pfam" id="PF11553">
    <property type="entry name" value="DUF3231"/>
    <property type="match status" value="2"/>
</dbReference>
<reference evidence="1 2" key="1">
    <citation type="journal article" date="2019" name="Indoor Air">
        <title>Impacts of indoor surface finishes on bacterial viability.</title>
        <authorList>
            <person name="Hu J."/>
            <person name="Maamar S.B."/>
            <person name="Glawe A.J."/>
            <person name="Gottel N."/>
            <person name="Gilbert J.A."/>
            <person name="Hartmann E.M."/>
        </authorList>
    </citation>
    <scope>NUCLEOTIDE SEQUENCE [LARGE SCALE GENOMIC DNA]</scope>
    <source>
        <strain evidence="1 2">AF060A6</strain>
    </source>
</reference>
<comment type="caution">
    <text evidence="1">The sequence shown here is derived from an EMBL/GenBank/DDBJ whole genome shotgun (WGS) entry which is preliminary data.</text>
</comment>
<dbReference type="RefSeq" id="WP_136378499.1">
    <property type="nucleotide sequence ID" value="NZ_SLUB01000005.1"/>
</dbReference>
<dbReference type="InterPro" id="IPR021617">
    <property type="entry name" value="DUF3231"/>
</dbReference>
<protein>
    <submittedName>
        <fullName evidence="1">DUF3231 family protein</fullName>
    </submittedName>
</protein>
<dbReference type="Proteomes" id="UP000306477">
    <property type="component" value="Unassembled WGS sequence"/>
</dbReference>
<proteinExistence type="predicted"/>
<dbReference type="STRING" id="1033734.GCA_000285535_01802"/>
<dbReference type="Gene3D" id="1.20.1260.10">
    <property type="match status" value="2"/>
</dbReference>
<evidence type="ECO:0000313" key="2">
    <source>
        <dbReference type="Proteomes" id="UP000306477"/>
    </source>
</evidence>
<gene>
    <name evidence="1" type="ORF">E1I69_05000</name>
</gene>
<dbReference type="InterPro" id="IPR012347">
    <property type="entry name" value="Ferritin-like"/>
</dbReference>
<sequence length="335" mass="38743">MDKHNVRLSSAEIGGLWTTFIQGSMTVCLIKYFLYHLRDEDIKTILKKSDHIYSGQMKQIKEIFLQEKIPIPDAFGDEDLNLSAPPLFYDPFALTFVYAMSRMNMINFSFITSNIARDDVRSFFSNCLSDALKQYNEATQLMLEKGMYDRPPMVVYPSKNEYVEKTTYLTKIIGEKRPLNVLEITDMFFNIERNYFAIVLCMGFQQVVQDKEILEFIKDGRNISEKQITFINDLFKHENLMGTTSIPMEVTGSTVSPFSDKLILTLFHALNSIDITLIGHAQGLSMRTDLVAFYTKTIGEIFLYAAKGFKMLVERGWMQEPPSNLDRNRLRNEHK</sequence>
<organism evidence="1 2">
    <name type="scientific">Bacillus timonensis</name>
    <dbReference type="NCBI Taxonomy" id="1033734"/>
    <lineage>
        <taxon>Bacteria</taxon>
        <taxon>Bacillati</taxon>
        <taxon>Bacillota</taxon>
        <taxon>Bacilli</taxon>
        <taxon>Bacillales</taxon>
        <taxon>Bacillaceae</taxon>
        <taxon>Bacillus</taxon>
    </lineage>
</organism>
<accession>A0A4S3PYK4</accession>
<dbReference type="OrthoDB" id="1675670at2"/>
<keyword evidence="2" id="KW-1185">Reference proteome</keyword>
<dbReference type="EMBL" id="SLUB01000005">
    <property type="protein sequence ID" value="THE14172.1"/>
    <property type="molecule type" value="Genomic_DNA"/>
</dbReference>
<name>A0A4S3PYK4_9BACI</name>
<evidence type="ECO:0000313" key="1">
    <source>
        <dbReference type="EMBL" id="THE14172.1"/>
    </source>
</evidence>
<dbReference type="AlphaFoldDB" id="A0A4S3PYK4"/>